<sequence length="363" mass="41136">MVVRTEFSTNAIRLLRDTASIRKRESDRSASRSQLISAPSAASEPSCRRARGGRLGKGIGPPGSRRDVGPIMSPIMKKKKRLSPPCTRRRCGYQSKAWASCQAVSNNKLERKPLPPGFSQIRPRPSFIVPIYYIDSGGLLQSKPCRAASDLSFEAPLFFFLKKNFVYNFYYFPGGEIDISYPKEEPKNSPFCFRHHCKNPHRTHVGEVVAIGGVKILAFWNHSLRSLTNVTNNVLTKSLSAHISCSVILSRLQFSNVLRLFRDRESTVLIAYWGPSLCARDQGREFSRFASVYRDQKQFGCFWRHFHCHYPTNSRVHSLRGDVKPVIPNLICLTYGVIHPFDRIPILLRPSEKPDPRSGTLTP</sequence>
<dbReference type="EMBL" id="JAGFNK010000034">
    <property type="protein sequence ID" value="KAI9510752.1"/>
    <property type="molecule type" value="Genomic_DNA"/>
</dbReference>
<protein>
    <submittedName>
        <fullName evidence="1">Uncharacterized protein</fullName>
    </submittedName>
</protein>
<organism evidence="1 2">
    <name type="scientific">Russula earlei</name>
    <dbReference type="NCBI Taxonomy" id="71964"/>
    <lineage>
        <taxon>Eukaryota</taxon>
        <taxon>Fungi</taxon>
        <taxon>Dikarya</taxon>
        <taxon>Basidiomycota</taxon>
        <taxon>Agaricomycotina</taxon>
        <taxon>Agaricomycetes</taxon>
        <taxon>Russulales</taxon>
        <taxon>Russulaceae</taxon>
        <taxon>Russula</taxon>
    </lineage>
</organism>
<name>A0ACC0UIU1_9AGAM</name>
<accession>A0ACC0UIU1</accession>
<dbReference type="Proteomes" id="UP001207468">
    <property type="component" value="Unassembled WGS sequence"/>
</dbReference>
<keyword evidence="2" id="KW-1185">Reference proteome</keyword>
<evidence type="ECO:0000313" key="2">
    <source>
        <dbReference type="Proteomes" id="UP001207468"/>
    </source>
</evidence>
<evidence type="ECO:0000313" key="1">
    <source>
        <dbReference type="EMBL" id="KAI9510752.1"/>
    </source>
</evidence>
<gene>
    <name evidence="1" type="ORF">F5148DRAFT_506866</name>
</gene>
<proteinExistence type="predicted"/>
<reference evidence="1" key="1">
    <citation type="submission" date="2021-03" db="EMBL/GenBank/DDBJ databases">
        <title>Evolutionary priming and transition to the ectomycorrhizal habit in an iconic lineage of mushroom-forming fungi: is preadaptation a requirement?</title>
        <authorList>
            <consortium name="DOE Joint Genome Institute"/>
            <person name="Looney B.P."/>
            <person name="Miyauchi S."/>
            <person name="Morin E."/>
            <person name="Drula E."/>
            <person name="Courty P.E."/>
            <person name="Chicoki N."/>
            <person name="Fauchery L."/>
            <person name="Kohler A."/>
            <person name="Kuo A."/>
            <person name="LaButti K."/>
            <person name="Pangilinan J."/>
            <person name="Lipzen A."/>
            <person name="Riley R."/>
            <person name="Andreopoulos W."/>
            <person name="He G."/>
            <person name="Johnson J."/>
            <person name="Barry K.W."/>
            <person name="Grigoriev I.V."/>
            <person name="Nagy L."/>
            <person name="Hibbett D."/>
            <person name="Henrissat B."/>
            <person name="Matheny P.B."/>
            <person name="Labbe J."/>
            <person name="Martin A.F."/>
        </authorList>
    </citation>
    <scope>NUCLEOTIDE SEQUENCE</scope>
    <source>
        <strain evidence="1">BPL698</strain>
    </source>
</reference>
<comment type="caution">
    <text evidence="1">The sequence shown here is derived from an EMBL/GenBank/DDBJ whole genome shotgun (WGS) entry which is preliminary data.</text>
</comment>